<evidence type="ECO:0000256" key="9">
    <source>
        <dbReference type="ARBA" id="ARBA00023180"/>
    </source>
</evidence>
<evidence type="ECO:0000256" key="8">
    <source>
        <dbReference type="ARBA" id="ARBA00023136"/>
    </source>
</evidence>
<comment type="similarity">
    <text evidence="2">Belongs to the galactose-3-O-sulfotransferase family.</text>
</comment>
<dbReference type="GO" id="GO:0000139">
    <property type="term" value="C:Golgi membrane"/>
    <property type="evidence" value="ECO:0007669"/>
    <property type="project" value="UniProtKB-SubCell"/>
</dbReference>
<keyword evidence="3" id="KW-0808">Transferase</keyword>
<accession>A0AA88H9A8</accession>
<protein>
    <submittedName>
        <fullName evidence="10">Uncharacterized protein</fullName>
    </submittedName>
</protein>
<keyword evidence="4" id="KW-0812">Transmembrane</keyword>
<gene>
    <name evidence="10" type="ORF">QYM36_015109</name>
</gene>
<organism evidence="10 11">
    <name type="scientific">Artemia franciscana</name>
    <name type="common">Brine shrimp</name>
    <name type="synonym">Artemia sanfranciscana</name>
    <dbReference type="NCBI Taxonomy" id="6661"/>
    <lineage>
        <taxon>Eukaryota</taxon>
        <taxon>Metazoa</taxon>
        <taxon>Ecdysozoa</taxon>
        <taxon>Arthropoda</taxon>
        <taxon>Crustacea</taxon>
        <taxon>Branchiopoda</taxon>
        <taxon>Anostraca</taxon>
        <taxon>Artemiidae</taxon>
        <taxon>Artemia</taxon>
    </lineage>
</organism>
<evidence type="ECO:0000256" key="7">
    <source>
        <dbReference type="ARBA" id="ARBA00023034"/>
    </source>
</evidence>
<dbReference type="InterPro" id="IPR009729">
    <property type="entry name" value="Gal-3-0_sulfotransfrase"/>
</dbReference>
<dbReference type="Gene3D" id="3.40.50.300">
    <property type="entry name" value="P-loop containing nucleotide triphosphate hydrolases"/>
    <property type="match status" value="1"/>
</dbReference>
<dbReference type="InterPro" id="IPR027417">
    <property type="entry name" value="P-loop_NTPase"/>
</dbReference>
<dbReference type="AlphaFoldDB" id="A0AA88H9A8"/>
<keyword evidence="9" id="KW-0325">Glycoprotein</keyword>
<sequence length="319" mass="37690">MKIGFAKSFKVSGTTVADILLKISYFYGEYFDLKTKSIAFATLKPSIPVNVSKFNVFIEDERWNLTNVKKILGKDSLYITIMRNPVDQFESMFHFMDMREFYNVSSFKEFIQNLKKDKIRSDRFKELFGRNQISYTLGLDEESFDNETAINAFINKVDDSFDFVMITEYFDESIILLNNLLGTHIGQMLYVPKLERQKDMKYKLSTNQKILLERWLKADVMLYSAFRRKLEQRVVGRVIQQTKIFRGLNNQLHRFCKVSVRPELEPKDPKKRFGIFKIELKRSFRPNFFCNIFVGDARDQFSLLQNAVRCAGEVQRLFQ</sequence>
<keyword evidence="8" id="KW-0472">Membrane</keyword>
<dbReference type="GO" id="GO:0009247">
    <property type="term" value="P:glycolipid biosynthetic process"/>
    <property type="evidence" value="ECO:0007669"/>
    <property type="project" value="InterPro"/>
</dbReference>
<evidence type="ECO:0000256" key="4">
    <source>
        <dbReference type="ARBA" id="ARBA00022692"/>
    </source>
</evidence>
<evidence type="ECO:0000256" key="5">
    <source>
        <dbReference type="ARBA" id="ARBA00022968"/>
    </source>
</evidence>
<dbReference type="PANTHER" id="PTHR14647">
    <property type="entry name" value="GALACTOSE-3-O-SULFOTRANSFERASE"/>
    <property type="match status" value="1"/>
</dbReference>
<reference evidence="10" key="1">
    <citation type="submission" date="2023-07" db="EMBL/GenBank/DDBJ databases">
        <title>Chromosome-level genome assembly of Artemia franciscana.</title>
        <authorList>
            <person name="Jo E."/>
        </authorList>
    </citation>
    <scope>NUCLEOTIDE SEQUENCE</scope>
    <source>
        <tissue evidence="10">Whole body</tissue>
    </source>
</reference>
<evidence type="ECO:0000256" key="2">
    <source>
        <dbReference type="ARBA" id="ARBA00008124"/>
    </source>
</evidence>
<comment type="caution">
    <text evidence="10">The sequence shown here is derived from an EMBL/GenBank/DDBJ whole genome shotgun (WGS) entry which is preliminary data.</text>
</comment>
<keyword evidence="11" id="KW-1185">Reference proteome</keyword>
<dbReference type="EMBL" id="JAVRJZ010000019">
    <property type="protein sequence ID" value="KAK2707303.1"/>
    <property type="molecule type" value="Genomic_DNA"/>
</dbReference>
<proteinExistence type="inferred from homology"/>
<evidence type="ECO:0000313" key="11">
    <source>
        <dbReference type="Proteomes" id="UP001187531"/>
    </source>
</evidence>
<evidence type="ECO:0000313" key="10">
    <source>
        <dbReference type="EMBL" id="KAK2707303.1"/>
    </source>
</evidence>
<dbReference type="Proteomes" id="UP001187531">
    <property type="component" value="Unassembled WGS sequence"/>
</dbReference>
<keyword evidence="6" id="KW-1133">Transmembrane helix</keyword>
<name>A0AA88H9A8_ARTSF</name>
<comment type="subcellular location">
    <subcellularLocation>
        <location evidence="1">Golgi apparatus membrane</location>
        <topology evidence="1">Single-pass type II membrane protein</topology>
    </subcellularLocation>
</comment>
<dbReference type="PANTHER" id="PTHR14647:SF87">
    <property type="entry name" value="PUTATIVE-RELATED"/>
    <property type="match status" value="1"/>
</dbReference>
<dbReference type="SUPFAM" id="SSF52540">
    <property type="entry name" value="P-loop containing nucleoside triphosphate hydrolases"/>
    <property type="match status" value="1"/>
</dbReference>
<evidence type="ECO:0000256" key="6">
    <source>
        <dbReference type="ARBA" id="ARBA00022989"/>
    </source>
</evidence>
<keyword evidence="5" id="KW-0735">Signal-anchor</keyword>
<dbReference type="Pfam" id="PF06990">
    <property type="entry name" value="Gal-3-0_sulfotr"/>
    <property type="match status" value="1"/>
</dbReference>
<evidence type="ECO:0000256" key="3">
    <source>
        <dbReference type="ARBA" id="ARBA00022679"/>
    </source>
</evidence>
<keyword evidence="7" id="KW-0333">Golgi apparatus</keyword>
<evidence type="ECO:0000256" key="1">
    <source>
        <dbReference type="ARBA" id="ARBA00004323"/>
    </source>
</evidence>
<dbReference type="GO" id="GO:0001733">
    <property type="term" value="F:galactosylceramide sulfotransferase activity"/>
    <property type="evidence" value="ECO:0007669"/>
    <property type="project" value="InterPro"/>
</dbReference>